<dbReference type="Proteomes" id="UP001162162">
    <property type="component" value="Unassembled WGS sequence"/>
</dbReference>
<dbReference type="PANTHER" id="PTHR45640">
    <property type="entry name" value="HEAT SHOCK PROTEIN HSP-12.2-RELATED"/>
    <property type="match status" value="1"/>
</dbReference>
<evidence type="ECO:0000313" key="8">
    <source>
        <dbReference type="EMBL" id="KAJ8961739.1"/>
    </source>
</evidence>
<feature type="binding site" evidence="3">
    <location>
        <position position="99"/>
    </location>
    <ligand>
        <name>Zn(2+)</name>
        <dbReference type="ChEBI" id="CHEBI:29105"/>
        <label>1</label>
    </ligand>
</feature>
<dbReference type="GO" id="GO:0009408">
    <property type="term" value="P:response to heat"/>
    <property type="evidence" value="ECO:0007669"/>
    <property type="project" value="UniProtKB-ARBA"/>
</dbReference>
<dbReference type="AlphaFoldDB" id="A0AAV8ZDN4"/>
<dbReference type="EMBL" id="JAPWTK010000004">
    <property type="protein sequence ID" value="KAJ8961739.1"/>
    <property type="molecule type" value="Genomic_DNA"/>
</dbReference>
<feature type="binding site" evidence="3">
    <location>
        <position position="104"/>
    </location>
    <ligand>
        <name>Zn(2+)</name>
        <dbReference type="ChEBI" id="CHEBI:29105"/>
        <label>1</label>
    </ligand>
</feature>
<feature type="binding site" evidence="3">
    <location>
        <position position="97"/>
    </location>
    <ligand>
        <name>Zn(2+)</name>
        <dbReference type="ChEBI" id="CHEBI:29105"/>
        <label>1</label>
    </ligand>
</feature>
<dbReference type="GO" id="GO:0046872">
    <property type="term" value="F:metal ion binding"/>
    <property type="evidence" value="ECO:0007669"/>
    <property type="project" value="UniProtKB-KW"/>
</dbReference>
<dbReference type="GO" id="GO:0005737">
    <property type="term" value="C:cytoplasm"/>
    <property type="evidence" value="ECO:0007669"/>
    <property type="project" value="TreeGrafter"/>
</dbReference>
<name>A0AAV8ZDN4_9CUCU</name>
<dbReference type="Gene3D" id="2.60.40.790">
    <property type="match status" value="1"/>
</dbReference>
<dbReference type="PRINTS" id="PR00299">
    <property type="entry name" value="ACRYSTALLIN"/>
</dbReference>
<evidence type="ECO:0000256" key="2">
    <source>
        <dbReference type="PIRNR" id="PIRNR036514"/>
    </source>
</evidence>
<dbReference type="InterPro" id="IPR055269">
    <property type="entry name" value="Alpha-crystallin/HSP_16"/>
</dbReference>
<feature type="region of interest" description="Disordered" evidence="6">
    <location>
        <begin position="143"/>
        <end position="184"/>
    </location>
</feature>
<evidence type="ECO:0000256" key="1">
    <source>
        <dbReference type="ARBA" id="ARBA00023016"/>
    </source>
</evidence>
<evidence type="ECO:0000256" key="6">
    <source>
        <dbReference type="SAM" id="MobiDB-lite"/>
    </source>
</evidence>
<sequence>MALLLPLLHEHQELMSSLLRGDDHLRLKLSDNDFLSPLLPRRARRHITSSPYYHPSHHKGATADKDFQVNIDVQQFAPEEITVKCVNDDTIVVECQHDEKPDDHGYISRHFIRKYKVPKGHDVTKSSSKLSSDGVLTITAPKVKKSKKTEREIPITFTNQPSAIQNAPKDTPAPENKNQAMEQE</sequence>
<feature type="compositionally biased region" description="Polar residues" evidence="6">
    <location>
        <begin position="156"/>
        <end position="165"/>
    </location>
</feature>
<keyword evidence="3" id="KW-0862">Zinc</keyword>
<dbReference type="GO" id="GO:0005634">
    <property type="term" value="C:nucleus"/>
    <property type="evidence" value="ECO:0007669"/>
    <property type="project" value="TreeGrafter"/>
</dbReference>
<keyword evidence="9" id="KW-1185">Reference proteome</keyword>
<evidence type="ECO:0000256" key="5">
    <source>
        <dbReference type="RuleBase" id="RU003616"/>
    </source>
</evidence>
<gene>
    <name evidence="8" type="ORF">NQ318_021339</name>
</gene>
<dbReference type="CDD" id="cd06526">
    <property type="entry name" value="metazoan_ACD"/>
    <property type="match status" value="1"/>
</dbReference>
<dbReference type="InterPro" id="IPR002068">
    <property type="entry name" value="A-crystallin/Hsp20_dom"/>
</dbReference>
<dbReference type="SUPFAM" id="SSF49764">
    <property type="entry name" value="HSP20-like chaperones"/>
    <property type="match status" value="1"/>
</dbReference>
<dbReference type="GO" id="GO:0042026">
    <property type="term" value="P:protein refolding"/>
    <property type="evidence" value="ECO:0007669"/>
    <property type="project" value="TreeGrafter"/>
</dbReference>
<comment type="similarity">
    <text evidence="2 4 5">Belongs to the small heat shock protein (HSP20) family.</text>
</comment>
<keyword evidence="3" id="KW-0479">Metal-binding</keyword>
<protein>
    <recommendedName>
        <fullName evidence="7">SHSP domain-containing protein</fullName>
    </recommendedName>
</protein>
<feature type="domain" description="SHSP" evidence="7">
    <location>
        <begin position="47"/>
        <end position="158"/>
    </location>
</feature>
<dbReference type="InterPro" id="IPR001436">
    <property type="entry name" value="Alpha-crystallin/sHSP_animal"/>
</dbReference>
<evidence type="ECO:0000256" key="3">
    <source>
        <dbReference type="PIRSR" id="PIRSR036514-1"/>
    </source>
</evidence>
<evidence type="ECO:0000313" key="9">
    <source>
        <dbReference type="Proteomes" id="UP001162162"/>
    </source>
</evidence>
<evidence type="ECO:0000256" key="4">
    <source>
        <dbReference type="PROSITE-ProRule" id="PRU00285"/>
    </source>
</evidence>
<comment type="caution">
    <text evidence="8">The sequence shown here is derived from an EMBL/GenBank/DDBJ whole genome shotgun (WGS) entry which is preliminary data.</text>
</comment>
<dbReference type="Pfam" id="PF00011">
    <property type="entry name" value="HSP20"/>
    <property type="match status" value="1"/>
</dbReference>
<dbReference type="InterPro" id="IPR008978">
    <property type="entry name" value="HSP20-like_chaperone"/>
</dbReference>
<organism evidence="8 9">
    <name type="scientific">Aromia moschata</name>
    <dbReference type="NCBI Taxonomy" id="1265417"/>
    <lineage>
        <taxon>Eukaryota</taxon>
        <taxon>Metazoa</taxon>
        <taxon>Ecdysozoa</taxon>
        <taxon>Arthropoda</taxon>
        <taxon>Hexapoda</taxon>
        <taxon>Insecta</taxon>
        <taxon>Pterygota</taxon>
        <taxon>Neoptera</taxon>
        <taxon>Endopterygota</taxon>
        <taxon>Coleoptera</taxon>
        <taxon>Polyphaga</taxon>
        <taxon>Cucujiformia</taxon>
        <taxon>Chrysomeloidea</taxon>
        <taxon>Cerambycidae</taxon>
        <taxon>Cerambycinae</taxon>
        <taxon>Callichromatini</taxon>
        <taxon>Aromia</taxon>
    </lineage>
</organism>
<dbReference type="PANTHER" id="PTHR45640:SF13">
    <property type="entry name" value="HEAT SHOCK PROTEIN 22-RELATED"/>
    <property type="match status" value="1"/>
</dbReference>
<dbReference type="PROSITE" id="PS01031">
    <property type="entry name" value="SHSP"/>
    <property type="match status" value="1"/>
</dbReference>
<accession>A0AAV8ZDN4</accession>
<keyword evidence="1" id="KW-0346">Stress response</keyword>
<dbReference type="PIRSF" id="PIRSF036514">
    <property type="entry name" value="Sm_HSP_B1"/>
    <property type="match status" value="1"/>
</dbReference>
<evidence type="ECO:0000259" key="7">
    <source>
        <dbReference type="PROSITE" id="PS01031"/>
    </source>
</evidence>
<proteinExistence type="inferred from homology"/>
<dbReference type="GO" id="GO:0051082">
    <property type="term" value="F:unfolded protein binding"/>
    <property type="evidence" value="ECO:0007669"/>
    <property type="project" value="TreeGrafter"/>
</dbReference>
<reference evidence="8" key="1">
    <citation type="journal article" date="2023" name="Insect Mol. Biol.">
        <title>Genome sequencing provides insights into the evolution of gene families encoding plant cell wall-degrading enzymes in longhorned beetles.</title>
        <authorList>
            <person name="Shin N.R."/>
            <person name="Okamura Y."/>
            <person name="Kirsch R."/>
            <person name="Pauchet Y."/>
        </authorList>
    </citation>
    <scope>NUCLEOTIDE SEQUENCE</scope>
    <source>
        <strain evidence="8">AMC_N1</strain>
    </source>
</reference>